<evidence type="ECO:0000256" key="3">
    <source>
        <dbReference type="ARBA" id="ARBA00022448"/>
    </source>
</evidence>
<proteinExistence type="inferred from homology"/>
<dbReference type="InterPro" id="IPR017871">
    <property type="entry name" value="ABC_transporter-like_CS"/>
</dbReference>
<sequence length="363" mass="39516">MADVVVTDLSRHYGSFIALDEVSFDVKDGEFLTLLGPSGCGKSTTLASLAGLDRPTSGKISIGGRTVFDSESGIFIDAQYRDLGLMFQSYALWPHMTVYKNIDFALELRKIRGAEAKQRIHETLEMVDMGAFVSRYPGELSGGQQQRVALARTLAYRPQILLLDEPLSNLDAKLRERARLWLSDLQRRTGVTTVYVTHDQSEALALSDRIIVMERGAIAQIGSPEEVYERPATAFVADFVGASNLFEAILETDGLGSGKITLSSGQKLTVEGPINLPSGPVIVSVRPEKIELSAAPDKQNVLAYELEARSYLGARNLAVVKVGSQSFRVECDTIPGTPNGLLSIPETEIRVFPTAEAGGRRSH</sequence>
<dbReference type="RefSeq" id="WP_085423525.1">
    <property type="nucleotide sequence ID" value="NZ_FXAF01000007.1"/>
</dbReference>
<evidence type="ECO:0000256" key="9">
    <source>
        <dbReference type="ARBA" id="ARBA00023136"/>
    </source>
</evidence>
<dbReference type="PANTHER" id="PTHR43875:SF15">
    <property type="entry name" value="TREHALOSE IMPORT ATP-BINDING PROTEIN SUGC"/>
    <property type="match status" value="1"/>
</dbReference>
<dbReference type="InterPro" id="IPR008995">
    <property type="entry name" value="Mo/tungstate-bd_C_term_dom"/>
</dbReference>
<dbReference type="OrthoDB" id="9802264at2"/>
<reference evidence="12" key="1">
    <citation type="submission" date="2017-04" db="EMBL/GenBank/DDBJ databases">
        <authorList>
            <person name="Varghese N."/>
            <person name="Submissions S."/>
        </authorList>
    </citation>
    <scope>NUCLEOTIDE SEQUENCE [LARGE SCALE GENOMIC DNA]</scope>
    <source>
        <strain evidence="12">B4P</strain>
    </source>
</reference>
<protein>
    <submittedName>
        <fullName evidence="11">Iron(III) transport system ATP-binding protein</fullName>
    </submittedName>
</protein>
<dbReference type="FunFam" id="3.40.50.300:FF:000042">
    <property type="entry name" value="Maltose/maltodextrin ABC transporter, ATP-binding protein"/>
    <property type="match status" value="1"/>
</dbReference>
<evidence type="ECO:0000256" key="4">
    <source>
        <dbReference type="ARBA" id="ARBA00022475"/>
    </source>
</evidence>
<evidence type="ECO:0000313" key="11">
    <source>
        <dbReference type="EMBL" id="SMF56367.1"/>
    </source>
</evidence>
<keyword evidence="12" id="KW-1185">Reference proteome</keyword>
<keyword evidence="9" id="KW-0472">Membrane</keyword>
<keyword evidence="5" id="KW-0997">Cell inner membrane</keyword>
<dbReference type="SUPFAM" id="SSF52540">
    <property type="entry name" value="P-loop containing nucleoside triphosphate hydrolases"/>
    <property type="match status" value="1"/>
</dbReference>
<dbReference type="PANTHER" id="PTHR43875">
    <property type="entry name" value="MALTODEXTRIN IMPORT ATP-BINDING PROTEIN MSMX"/>
    <property type="match status" value="1"/>
</dbReference>
<dbReference type="Pfam" id="PF00005">
    <property type="entry name" value="ABC_tran"/>
    <property type="match status" value="1"/>
</dbReference>
<dbReference type="STRING" id="464029.SAMN02982989_0158"/>
<evidence type="ECO:0000259" key="10">
    <source>
        <dbReference type="PROSITE" id="PS50893"/>
    </source>
</evidence>
<dbReference type="GO" id="GO:0055052">
    <property type="term" value="C:ATP-binding cassette (ABC) transporter complex, substrate-binding subunit-containing"/>
    <property type="evidence" value="ECO:0007669"/>
    <property type="project" value="TreeGrafter"/>
</dbReference>
<dbReference type="GO" id="GO:0140359">
    <property type="term" value="F:ABC-type transporter activity"/>
    <property type="evidence" value="ECO:0007669"/>
    <property type="project" value="UniProtKB-ARBA"/>
</dbReference>
<dbReference type="Proteomes" id="UP000192903">
    <property type="component" value="Unassembled WGS sequence"/>
</dbReference>
<gene>
    <name evidence="11" type="ORF">SAMN02982989_0158</name>
</gene>
<evidence type="ECO:0000256" key="7">
    <source>
        <dbReference type="ARBA" id="ARBA00022840"/>
    </source>
</evidence>
<dbReference type="SUPFAM" id="SSF50331">
    <property type="entry name" value="MOP-like"/>
    <property type="match status" value="1"/>
</dbReference>
<evidence type="ECO:0000313" key="12">
    <source>
        <dbReference type="Proteomes" id="UP000192903"/>
    </source>
</evidence>
<keyword evidence="7 11" id="KW-0067">ATP-binding</keyword>
<dbReference type="Gene3D" id="2.40.50.100">
    <property type="match status" value="1"/>
</dbReference>
<evidence type="ECO:0000256" key="5">
    <source>
        <dbReference type="ARBA" id="ARBA00022519"/>
    </source>
</evidence>
<accession>A0A1X7FQD4</accession>
<evidence type="ECO:0000256" key="8">
    <source>
        <dbReference type="ARBA" id="ARBA00022967"/>
    </source>
</evidence>
<name>A0A1X7FQD4_9HYPH</name>
<evidence type="ECO:0000256" key="1">
    <source>
        <dbReference type="ARBA" id="ARBA00004417"/>
    </source>
</evidence>
<dbReference type="Pfam" id="PF08402">
    <property type="entry name" value="TOBE_2"/>
    <property type="match status" value="1"/>
</dbReference>
<evidence type="ECO:0000256" key="6">
    <source>
        <dbReference type="ARBA" id="ARBA00022741"/>
    </source>
</evidence>
<dbReference type="EMBL" id="FXAF01000007">
    <property type="protein sequence ID" value="SMF56367.1"/>
    <property type="molecule type" value="Genomic_DNA"/>
</dbReference>
<dbReference type="AlphaFoldDB" id="A0A1X7FQD4"/>
<dbReference type="Gene3D" id="3.40.50.300">
    <property type="entry name" value="P-loop containing nucleotide triphosphate hydrolases"/>
    <property type="match status" value="1"/>
</dbReference>
<keyword evidence="6" id="KW-0547">Nucleotide-binding</keyword>
<dbReference type="GO" id="GO:0016887">
    <property type="term" value="F:ATP hydrolysis activity"/>
    <property type="evidence" value="ECO:0007669"/>
    <property type="project" value="InterPro"/>
</dbReference>
<dbReference type="InterPro" id="IPR027417">
    <property type="entry name" value="P-loop_NTPase"/>
</dbReference>
<dbReference type="InterPro" id="IPR003593">
    <property type="entry name" value="AAA+_ATPase"/>
</dbReference>
<keyword evidence="3" id="KW-0813">Transport</keyword>
<feature type="domain" description="ABC transporter" evidence="10">
    <location>
        <begin position="4"/>
        <end position="240"/>
    </location>
</feature>
<dbReference type="InterPro" id="IPR013611">
    <property type="entry name" value="Transp-assoc_OB_typ2"/>
</dbReference>
<dbReference type="SMART" id="SM00382">
    <property type="entry name" value="AAA"/>
    <property type="match status" value="1"/>
</dbReference>
<evidence type="ECO:0000256" key="2">
    <source>
        <dbReference type="ARBA" id="ARBA00005417"/>
    </source>
</evidence>
<comment type="subcellular location">
    <subcellularLocation>
        <location evidence="1">Cell inner membrane</location>
        <topology evidence="1">Peripheral membrane protein</topology>
    </subcellularLocation>
</comment>
<dbReference type="InterPro" id="IPR003439">
    <property type="entry name" value="ABC_transporter-like_ATP-bd"/>
</dbReference>
<dbReference type="PROSITE" id="PS50893">
    <property type="entry name" value="ABC_TRANSPORTER_2"/>
    <property type="match status" value="1"/>
</dbReference>
<comment type="similarity">
    <text evidence="2">Belongs to the ABC transporter superfamily.</text>
</comment>
<dbReference type="GO" id="GO:0005524">
    <property type="term" value="F:ATP binding"/>
    <property type="evidence" value="ECO:0007669"/>
    <property type="project" value="UniProtKB-KW"/>
</dbReference>
<dbReference type="PROSITE" id="PS00211">
    <property type="entry name" value="ABC_TRANSPORTER_1"/>
    <property type="match status" value="1"/>
</dbReference>
<organism evidence="11 12">
    <name type="scientific">Xaviernesmea oryzae</name>
    <dbReference type="NCBI Taxonomy" id="464029"/>
    <lineage>
        <taxon>Bacteria</taxon>
        <taxon>Pseudomonadati</taxon>
        <taxon>Pseudomonadota</taxon>
        <taxon>Alphaproteobacteria</taxon>
        <taxon>Hyphomicrobiales</taxon>
        <taxon>Rhizobiaceae</taxon>
        <taxon>Rhizobium/Agrobacterium group</taxon>
        <taxon>Xaviernesmea</taxon>
    </lineage>
</organism>
<dbReference type="InterPro" id="IPR047641">
    <property type="entry name" value="ABC_transpr_MalK/UgpC-like"/>
</dbReference>
<keyword evidence="4" id="KW-1003">Cell membrane</keyword>
<keyword evidence="8" id="KW-1278">Translocase</keyword>